<keyword evidence="2" id="KW-0472">Membrane</keyword>
<gene>
    <name evidence="3" type="ORF">GCM10009801_79920</name>
</gene>
<feature type="transmembrane region" description="Helical" evidence="2">
    <location>
        <begin position="357"/>
        <end position="377"/>
    </location>
</feature>
<dbReference type="NCBIfam" id="NF038391">
    <property type="entry name" value="streptophobe"/>
    <property type="match status" value="1"/>
</dbReference>
<dbReference type="EMBL" id="BAAAPE010000030">
    <property type="protein sequence ID" value="GAA2104355.1"/>
    <property type="molecule type" value="Genomic_DNA"/>
</dbReference>
<protein>
    <recommendedName>
        <fullName evidence="5">Integral membrane protein</fullName>
    </recommendedName>
</protein>
<feature type="transmembrane region" description="Helical" evidence="2">
    <location>
        <begin position="205"/>
        <end position="227"/>
    </location>
</feature>
<evidence type="ECO:0008006" key="5">
    <source>
        <dbReference type="Google" id="ProtNLM"/>
    </source>
</evidence>
<feature type="region of interest" description="Disordered" evidence="1">
    <location>
        <begin position="471"/>
        <end position="513"/>
    </location>
</feature>
<feature type="region of interest" description="Disordered" evidence="1">
    <location>
        <begin position="314"/>
        <end position="336"/>
    </location>
</feature>
<name>A0ABN2X4B2_9ACTN</name>
<feature type="region of interest" description="Disordered" evidence="1">
    <location>
        <begin position="163"/>
        <end position="187"/>
    </location>
</feature>
<feature type="transmembrane region" description="Helical" evidence="2">
    <location>
        <begin position="441"/>
        <end position="462"/>
    </location>
</feature>
<feature type="transmembrane region" description="Helical" evidence="2">
    <location>
        <begin position="284"/>
        <end position="306"/>
    </location>
</feature>
<feature type="transmembrane region" description="Helical" evidence="2">
    <location>
        <begin position="318"/>
        <end position="337"/>
    </location>
</feature>
<keyword evidence="4" id="KW-1185">Reference proteome</keyword>
<feature type="compositionally biased region" description="Gly residues" evidence="1">
    <location>
        <begin position="316"/>
        <end position="336"/>
    </location>
</feature>
<dbReference type="InterPro" id="IPR047724">
    <property type="entry name" value="Streptophobe"/>
</dbReference>
<feature type="transmembrane region" description="Helical" evidence="2">
    <location>
        <begin position="99"/>
        <end position="117"/>
    </location>
</feature>
<reference evidence="3 4" key="1">
    <citation type="journal article" date="2019" name="Int. J. Syst. Evol. Microbiol.">
        <title>The Global Catalogue of Microorganisms (GCM) 10K type strain sequencing project: providing services to taxonomists for standard genome sequencing and annotation.</title>
        <authorList>
            <consortium name="The Broad Institute Genomics Platform"/>
            <consortium name="The Broad Institute Genome Sequencing Center for Infectious Disease"/>
            <person name="Wu L."/>
            <person name="Ma J."/>
        </authorList>
    </citation>
    <scope>NUCLEOTIDE SEQUENCE [LARGE SCALE GENOMIC DNA]</scope>
    <source>
        <strain evidence="3 4">JCM 15478</strain>
    </source>
</reference>
<dbReference type="Proteomes" id="UP001500016">
    <property type="component" value="Unassembled WGS sequence"/>
</dbReference>
<feature type="transmembrane region" description="Helical" evidence="2">
    <location>
        <begin position="248"/>
        <end position="272"/>
    </location>
</feature>
<evidence type="ECO:0000313" key="3">
    <source>
        <dbReference type="EMBL" id="GAA2104355.1"/>
    </source>
</evidence>
<feature type="transmembrane region" description="Helical" evidence="2">
    <location>
        <begin position="20"/>
        <end position="45"/>
    </location>
</feature>
<accession>A0ABN2X4B2</accession>
<keyword evidence="2" id="KW-1133">Transmembrane helix</keyword>
<evidence type="ECO:0000313" key="4">
    <source>
        <dbReference type="Proteomes" id="UP001500016"/>
    </source>
</evidence>
<evidence type="ECO:0000256" key="1">
    <source>
        <dbReference type="SAM" id="MobiDB-lite"/>
    </source>
</evidence>
<keyword evidence="2" id="KW-0812">Transmembrane</keyword>
<sequence length="513" mass="50433">MSRSSPPVPAPSVGPWRHALEGALTVVAALAVMATAGWLALLALGAGGVAPLARLVPALVSTAVGGGISFASDPAEQSGGGGGGPLGGMSLGLGGELSLTPLTLTFLGTAVLALGFFRPLRRRARPTPALLWSRCGGATAAAVVLLPLLAVLGRGAAHLPDSVTDRLGKGGSGGPGGGPGGPGGGMLGKLTGGDGLPAVHFETDAVVTTLLGLLWVGLVLGVGCVAARRTSLPRPLALGRLREKWNPVLSALTASAAVLCCLPLVLALLAAAASLTGKEQAVRAAGALLLAGPNLLAVLLTSGLGASWQAETQRQQGGGGMTGGGMMGGGGAGGGGAPGGDKSVDLSTYAFGGVPLWLVGLLVLLAVLVFAGYRAAARTPARTLREDAEAPLGRHLELALRMCLVVSGTTAVFCLLARGSVHLGISIMGNEMGGFTAGLQGVAGVSALTAAVLGSAAGYCGSRLYARRADRRGPDEVRPVRAGSRTLGAGPDDSTGPASQGSRARKAPSEPVV</sequence>
<proteinExistence type="predicted"/>
<feature type="transmembrane region" description="Helical" evidence="2">
    <location>
        <begin position="52"/>
        <end position="71"/>
    </location>
</feature>
<organism evidence="3 4">
    <name type="scientific">Streptomyces albiaxialis</name>
    <dbReference type="NCBI Taxonomy" id="329523"/>
    <lineage>
        <taxon>Bacteria</taxon>
        <taxon>Bacillati</taxon>
        <taxon>Actinomycetota</taxon>
        <taxon>Actinomycetes</taxon>
        <taxon>Kitasatosporales</taxon>
        <taxon>Streptomycetaceae</taxon>
        <taxon>Streptomyces</taxon>
    </lineage>
</organism>
<comment type="caution">
    <text evidence="3">The sequence shown here is derived from an EMBL/GenBank/DDBJ whole genome shotgun (WGS) entry which is preliminary data.</text>
</comment>
<evidence type="ECO:0000256" key="2">
    <source>
        <dbReference type="SAM" id="Phobius"/>
    </source>
</evidence>
<feature type="compositionally biased region" description="Gly residues" evidence="1">
    <location>
        <begin position="169"/>
        <end position="187"/>
    </location>
</feature>
<feature type="transmembrane region" description="Helical" evidence="2">
    <location>
        <begin position="129"/>
        <end position="152"/>
    </location>
</feature>
<feature type="transmembrane region" description="Helical" evidence="2">
    <location>
        <begin position="398"/>
        <end position="421"/>
    </location>
</feature>
<dbReference type="RefSeq" id="WP_344535667.1">
    <property type="nucleotide sequence ID" value="NZ_BAAAPE010000030.1"/>
</dbReference>